<comment type="subcellular location">
    <subcellularLocation>
        <location evidence="1">Cell envelope</location>
    </subcellularLocation>
</comment>
<dbReference type="PANTHER" id="PTHR46847">
    <property type="entry name" value="D-ALLOSE-BINDING PERIPLASMIC PROTEIN-RELATED"/>
    <property type="match status" value="1"/>
</dbReference>
<proteinExistence type="inferred from homology"/>
<feature type="domain" description="Periplasmic binding protein" evidence="5">
    <location>
        <begin position="27"/>
        <end position="289"/>
    </location>
</feature>
<reference evidence="6 7" key="1">
    <citation type="submission" date="2017-07" db="EMBL/GenBank/DDBJ databases">
        <authorList>
            <person name="Sun Z.S."/>
            <person name="Albrecht U."/>
            <person name="Echele G."/>
            <person name="Lee C.C."/>
        </authorList>
    </citation>
    <scope>NUCLEOTIDE SEQUENCE [LARGE SCALE GENOMIC DNA]</scope>
    <source>
        <strain evidence="6 7">DSM 14827</strain>
    </source>
</reference>
<dbReference type="InterPro" id="IPR025997">
    <property type="entry name" value="SBP_2_dom"/>
</dbReference>
<protein>
    <submittedName>
        <fullName evidence="6">Monosaccharide ABC transporter substrate-binding protein, CUT2 family</fullName>
    </submittedName>
</protein>
<dbReference type="EMBL" id="FZQB01000015">
    <property type="protein sequence ID" value="SNT76104.1"/>
    <property type="molecule type" value="Genomic_DNA"/>
</dbReference>
<gene>
    <name evidence="6" type="ORF">SAMN05444959_11558</name>
</gene>
<organism evidence="6 7">
    <name type="scientific">Paracoccus seriniphilus</name>
    <dbReference type="NCBI Taxonomy" id="184748"/>
    <lineage>
        <taxon>Bacteria</taxon>
        <taxon>Pseudomonadati</taxon>
        <taxon>Pseudomonadota</taxon>
        <taxon>Alphaproteobacteria</taxon>
        <taxon>Rhodobacterales</taxon>
        <taxon>Paracoccaceae</taxon>
        <taxon>Paracoccus</taxon>
    </lineage>
</organism>
<dbReference type="OrthoDB" id="9773673at2"/>
<keyword evidence="7" id="KW-1185">Reference proteome</keyword>
<dbReference type="InterPro" id="IPR028082">
    <property type="entry name" value="Peripla_BP_I"/>
</dbReference>
<evidence type="ECO:0000256" key="2">
    <source>
        <dbReference type="ARBA" id="ARBA00007639"/>
    </source>
</evidence>
<dbReference type="PANTHER" id="PTHR46847:SF1">
    <property type="entry name" value="D-ALLOSE-BINDING PERIPLASMIC PROTEIN-RELATED"/>
    <property type="match status" value="1"/>
</dbReference>
<evidence type="ECO:0000259" key="5">
    <source>
        <dbReference type="Pfam" id="PF13407"/>
    </source>
</evidence>
<dbReference type="SUPFAM" id="SSF53822">
    <property type="entry name" value="Periplasmic binding protein-like I"/>
    <property type="match status" value="1"/>
</dbReference>
<accession>A0A239Q0R4</accession>
<dbReference type="AlphaFoldDB" id="A0A239Q0R4"/>
<evidence type="ECO:0000256" key="1">
    <source>
        <dbReference type="ARBA" id="ARBA00004196"/>
    </source>
</evidence>
<name>A0A239Q0R4_9RHOB</name>
<dbReference type="GO" id="GO:0030246">
    <property type="term" value="F:carbohydrate binding"/>
    <property type="evidence" value="ECO:0007669"/>
    <property type="project" value="UniProtKB-ARBA"/>
</dbReference>
<dbReference type="RefSeq" id="WP_089345462.1">
    <property type="nucleotide sequence ID" value="NZ_CP067129.1"/>
</dbReference>
<dbReference type="CDD" id="cd06301">
    <property type="entry name" value="PBP1_rhizopine_binding-like"/>
    <property type="match status" value="1"/>
</dbReference>
<dbReference type="Pfam" id="PF13407">
    <property type="entry name" value="Peripla_BP_4"/>
    <property type="match status" value="1"/>
</dbReference>
<sequence length="310" mass="32715">MKKHTTAMALATGLSLLATTALADTRIGVSMTSFDNPFLTILLNGMKEEAAKHDDLELILEDAQLDVPRQFNQVENFIANGLDAIIVNPVDGAASLRMTQAALDAGVPIVYANHPPAEHANMPAGSAFVGSNEVESGTMQTEAVCEMLGGSGNILVLVGALENESAIVRTKDIEDVISKEPCTGMKILDKQVANWNRTQGADVTANWLTTGMEFDAIIANNDEMAIGAIQSLKSAGVPMDDVIVAGIDATPDGLAALQAGDLDVTVFQNARRQGIESVKAALDMAAGKEVPGNIWVPFEPVTLENIADFQ</sequence>
<feature type="chain" id="PRO_5013009255" evidence="4">
    <location>
        <begin position="24"/>
        <end position="310"/>
    </location>
</feature>
<evidence type="ECO:0000313" key="6">
    <source>
        <dbReference type="EMBL" id="SNT76104.1"/>
    </source>
</evidence>
<dbReference type="Gene3D" id="3.40.50.2300">
    <property type="match status" value="2"/>
</dbReference>
<evidence type="ECO:0000313" key="7">
    <source>
        <dbReference type="Proteomes" id="UP000198307"/>
    </source>
</evidence>
<evidence type="ECO:0000256" key="3">
    <source>
        <dbReference type="ARBA" id="ARBA00022729"/>
    </source>
</evidence>
<evidence type="ECO:0000256" key="4">
    <source>
        <dbReference type="SAM" id="SignalP"/>
    </source>
</evidence>
<feature type="signal peptide" evidence="4">
    <location>
        <begin position="1"/>
        <end position="23"/>
    </location>
</feature>
<keyword evidence="3 4" id="KW-0732">Signal</keyword>
<dbReference type="GO" id="GO:0030313">
    <property type="term" value="C:cell envelope"/>
    <property type="evidence" value="ECO:0007669"/>
    <property type="project" value="UniProtKB-SubCell"/>
</dbReference>
<comment type="similarity">
    <text evidence="2">Belongs to the bacterial solute-binding protein 2 family.</text>
</comment>
<dbReference type="Proteomes" id="UP000198307">
    <property type="component" value="Unassembled WGS sequence"/>
</dbReference>